<dbReference type="GO" id="GO:0003700">
    <property type="term" value="F:DNA-binding transcription factor activity"/>
    <property type="evidence" value="ECO:0007669"/>
    <property type="project" value="InterPro"/>
</dbReference>
<comment type="caution">
    <text evidence="5">The sequence shown here is derived from an EMBL/GenBank/DDBJ whole genome shotgun (WGS) entry which is preliminary data.</text>
</comment>
<dbReference type="Gene3D" id="3.40.1410.10">
    <property type="entry name" value="Chorismate lyase-like"/>
    <property type="match status" value="1"/>
</dbReference>
<dbReference type="InterPro" id="IPR028978">
    <property type="entry name" value="Chorismate_lyase_/UTRA_dom_sf"/>
</dbReference>
<dbReference type="PROSITE" id="PS50949">
    <property type="entry name" value="HTH_GNTR"/>
    <property type="match status" value="1"/>
</dbReference>
<dbReference type="Pfam" id="PF07702">
    <property type="entry name" value="UTRA"/>
    <property type="match status" value="1"/>
</dbReference>
<evidence type="ECO:0000256" key="1">
    <source>
        <dbReference type="ARBA" id="ARBA00023015"/>
    </source>
</evidence>
<dbReference type="AlphaFoldDB" id="A0A8J7M637"/>
<dbReference type="InterPro" id="IPR036388">
    <property type="entry name" value="WH-like_DNA-bd_sf"/>
</dbReference>
<evidence type="ECO:0000256" key="3">
    <source>
        <dbReference type="ARBA" id="ARBA00023163"/>
    </source>
</evidence>
<keyword evidence="1" id="KW-0805">Transcription regulation</keyword>
<dbReference type="Pfam" id="PF00392">
    <property type="entry name" value="GntR"/>
    <property type="match status" value="1"/>
</dbReference>
<dbReference type="PANTHER" id="PTHR44846:SF16">
    <property type="entry name" value="TRANSCRIPTIONAL REGULATOR PHNF-RELATED"/>
    <property type="match status" value="1"/>
</dbReference>
<dbReference type="InterPro" id="IPR000524">
    <property type="entry name" value="Tscrpt_reg_HTH_GntR"/>
</dbReference>
<dbReference type="SUPFAM" id="SSF46785">
    <property type="entry name" value="Winged helix' DNA-binding domain"/>
    <property type="match status" value="1"/>
</dbReference>
<feature type="domain" description="HTH gntR-type" evidence="4">
    <location>
        <begin position="1"/>
        <end position="69"/>
    </location>
</feature>
<accession>A0A8J7M637</accession>
<dbReference type="GO" id="GO:0003677">
    <property type="term" value="F:DNA binding"/>
    <property type="evidence" value="ECO:0007669"/>
    <property type="project" value="UniProtKB-KW"/>
</dbReference>
<organism evidence="5 6">
    <name type="scientific">Thermohalobaculum xanthum</name>
    <dbReference type="NCBI Taxonomy" id="2753746"/>
    <lineage>
        <taxon>Bacteria</taxon>
        <taxon>Pseudomonadati</taxon>
        <taxon>Pseudomonadota</taxon>
        <taxon>Alphaproteobacteria</taxon>
        <taxon>Rhodobacterales</taxon>
        <taxon>Paracoccaceae</taxon>
        <taxon>Thermohalobaculum</taxon>
    </lineage>
</organism>
<dbReference type="PANTHER" id="PTHR44846">
    <property type="entry name" value="MANNOSYL-D-GLYCERATE TRANSPORT/METABOLISM SYSTEM REPRESSOR MNGR-RELATED"/>
    <property type="match status" value="1"/>
</dbReference>
<evidence type="ECO:0000313" key="5">
    <source>
        <dbReference type="EMBL" id="MBK0399169.1"/>
    </source>
</evidence>
<keyword evidence="3" id="KW-0804">Transcription</keyword>
<dbReference type="Gene3D" id="1.10.10.10">
    <property type="entry name" value="Winged helix-like DNA-binding domain superfamily/Winged helix DNA-binding domain"/>
    <property type="match status" value="1"/>
</dbReference>
<proteinExistence type="predicted"/>
<keyword evidence="2" id="KW-0238">DNA-binding</keyword>
<dbReference type="InterPro" id="IPR050679">
    <property type="entry name" value="Bact_HTH_transcr_reg"/>
</dbReference>
<dbReference type="Proteomes" id="UP000655420">
    <property type="component" value="Unassembled WGS sequence"/>
</dbReference>
<sequence>MVSYKSIKAEILNGIVGRQWAPGELIPNEEDLARDYGCSRSTVNRALQELADLGILERRRKAGTRVAQRTSRGALIQIQIVRSEIEQSGRRYGYVLLHREVQAADSATAGLIDAPRGKPLLHLRCLHLADGVPYQLESRWISLVALPSARDVDFESVGPNEWLVTQVPYSRSEHIFSAAPPNAEERERLRLRPDEPVFVIERRTWLAAQALTYVRLAHPGLSYRMISREDDLLDETES</sequence>
<dbReference type="RefSeq" id="WP_200609176.1">
    <property type="nucleotide sequence ID" value="NZ_JAEHHL010000004.1"/>
</dbReference>
<dbReference type="SUPFAM" id="SSF64288">
    <property type="entry name" value="Chorismate lyase-like"/>
    <property type="match status" value="1"/>
</dbReference>
<evidence type="ECO:0000259" key="4">
    <source>
        <dbReference type="PROSITE" id="PS50949"/>
    </source>
</evidence>
<evidence type="ECO:0000313" key="6">
    <source>
        <dbReference type="Proteomes" id="UP000655420"/>
    </source>
</evidence>
<protein>
    <submittedName>
        <fullName evidence="5">UTRA domain-containing protein</fullName>
    </submittedName>
</protein>
<reference evidence="5" key="1">
    <citation type="submission" date="2020-12" db="EMBL/GenBank/DDBJ databases">
        <title>Bacterial taxonomy.</title>
        <authorList>
            <person name="Pan X."/>
        </authorList>
    </citation>
    <scope>NUCLEOTIDE SEQUENCE</scope>
    <source>
        <strain evidence="5">M0105</strain>
    </source>
</reference>
<dbReference type="EMBL" id="JAEHHL010000004">
    <property type="protein sequence ID" value="MBK0399169.1"/>
    <property type="molecule type" value="Genomic_DNA"/>
</dbReference>
<gene>
    <name evidence="5" type="ORF">H0I76_08210</name>
</gene>
<dbReference type="PRINTS" id="PR00035">
    <property type="entry name" value="HTHGNTR"/>
</dbReference>
<dbReference type="SMART" id="SM00866">
    <property type="entry name" value="UTRA"/>
    <property type="match status" value="1"/>
</dbReference>
<dbReference type="CDD" id="cd07377">
    <property type="entry name" value="WHTH_GntR"/>
    <property type="match status" value="1"/>
</dbReference>
<dbReference type="InterPro" id="IPR036390">
    <property type="entry name" value="WH_DNA-bd_sf"/>
</dbReference>
<name>A0A8J7M637_9RHOB</name>
<dbReference type="InterPro" id="IPR011663">
    <property type="entry name" value="UTRA"/>
</dbReference>
<evidence type="ECO:0000256" key="2">
    <source>
        <dbReference type="ARBA" id="ARBA00023125"/>
    </source>
</evidence>
<keyword evidence="6" id="KW-1185">Reference proteome</keyword>
<dbReference type="SMART" id="SM00345">
    <property type="entry name" value="HTH_GNTR"/>
    <property type="match status" value="1"/>
</dbReference>